<protein>
    <submittedName>
        <fullName evidence="2">Putative colon cancer-associated protein Mic1</fullName>
    </submittedName>
</protein>
<sequence>PSPVCQPPPALYVPLWSMFQPDIVVDPVAGMMYQLTICCNRAHEEIHEKAMLIEFLIHRTGQKQLVLDTLLNSLKAKELRLRQIRKLFDLIVEKFSLSTGAHSNGPESSKPQLQPIPVQHLRIEQREMQSSIFIPLMICLGVAQPGYLKLAGVLHSKEDPSTDSKFVADVMLQYLRSLHRWSVPVEAYFLELVVEALAQSGEMAKLHQLVTYRVISDSKPLAFLLLSYEARCPSLFQSGVDILAR</sequence>
<gene>
    <name evidence="2" type="ORF">ANCDUO_24813</name>
</gene>
<evidence type="ECO:0000313" key="3">
    <source>
        <dbReference type="Proteomes" id="UP000054047"/>
    </source>
</evidence>
<dbReference type="PANTHER" id="PTHR12897:SF4">
    <property type="entry name" value="REGULATOR OF MON1-CCZ1 COMPLEX"/>
    <property type="match status" value="1"/>
</dbReference>
<feature type="non-terminal residue" evidence="2">
    <location>
        <position position="245"/>
    </location>
</feature>
<dbReference type="OrthoDB" id="26384at2759"/>
<evidence type="ECO:0000313" key="2">
    <source>
        <dbReference type="EMBL" id="KIH45150.1"/>
    </source>
</evidence>
<organism evidence="2 3">
    <name type="scientific">Ancylostoma duodenale</name>
    <dbReference type="NCBI Taxonomy" id="51022"/>
    <lineage>
        <taxon>Eukaryota</taxon>
        <taxon>Metazoa</taxon>
        <taxon>Ecdysozoa</taxon>
        <taxon>Nematoda</taxon>
        <taxon>Chromadorea</taxon>
        <taxon>Rhabditida</taxon>
        <taxon>Rhabditina</taxon>
        <taxon>Rhabditomorpha</taxon>
        <taxon>Strongyloidea</taxon>
        <taxon>Ancylostomatidae</taxon>
        <taxon>Ancylostomatinae</taxon>
        <taxon>Ancylostoma</taxon>
    </lineage>
</organism>
<dbReference type="GO" id="GO:0031902">
    <property type="term" value="C:late endosome membrane"/>
    <property type="evidence" value="ECO:0007669"/>
    <property type="project" value="TreeGrafter"/>
</dbReference>
<evidence type="ECO:0000259" key="1">
    <source>
        <dbReference type="Pfam" id="PF07035"/>
    </source>
</evidence>
<accession>A0A0C2F9L3</accession>
<dbReference type="GO" id="GO:0010506">
    <property type="term" value="P:regulation of autophagy"/>
    <property type="evidence" value="ECO:0007669"/>
    <property type="project" value="InterPro"/>
</dbReference>
<feature type="non-terminal residue" evidence="2">
    <location>
        <position position="1"/>
    </location>
</feature>
<feature type="domain" description="Mic1" evidence="1">
    <location>
        <begin position="156"/>
        <end position="245"/>
    </location>
</feature>
<name>A0A0C2F9L3_9BILA</name>
<dbReference type="GO" id="GO:0005765">
    <property type="term" value="C:lysosomal membrane"/>
    <property type="evidence" value="ECO:0007669"/>
    <property type="project" value="TreeGrafter"/>
</dbReference>
<proteinExistence type="predicted"/>
<dbReference type="Pfam" id="PF07035">
    <property type="entry name" value="RMC1_C"/>
    <property type="match status" value="1"/>
</dbReference>
<dbReference type="PANTHER" id="PTHR12897">
    <property type="entry name" value="COLON CANCER-ASSOCIATED PROTEIN MIC1"/>
    <property type="match status" value="1"/>
</dbReference>
<dbReference type="InterPro" id="IPR040371">
    <property type="entry name" value="RMC1"/>
</dbReference>
<dbReference type="Proteomes" id="UP000054047">
    <property type="component" value="Unassembled WGS sequence"/>
</dbReference>
<dbReference type="GO" id="GO:0035658">
    <property type="term" value="C:Mon1-Ccz1 complex"/>
    <property type="evidence" value="ECO:0007669"/>
    <property type="project" value="InterPro"/>
</dbReference>
<dbReference type="EMBL" id="KN773742">
    <property type="protein sequence ID" value="KIH45150.1"/>
    <property type="molecule type" value="Genomic_DNA"/>
</dbReference>
<dbReference type="InterPro" id="IPR009755">
    <property type="entry name" value="RMC1_C"/>
</dbReference>
<keyword evidence="3" id="KW-1185">Reference proteome</keyword>
<dbReference type="AlphaFoldDB" id="A0A0C2F9L3"/>
<reference evidence="2 3" key="1">
    <citation type="submission" date="2013-12" db="EMBL/GenBank/DDBJ databases">
        <title>Draft genome of the parsitic nematode Ancylostoma duodenale.</title>
        <authorList>
            <person name="Mitreva M."/>
        </authorList>
    </citation>
    <scope>NUCLEOTIDE SEQUENCE [LARGE SCALE GENOMIC DNA]</scope>
    <source>
        <strain evidence="2 3">Zhejiang</strain>
    </source>
</reference>